<dbReference type="AlphaFoldDB" id="A0A4S4NTB8"/>
<organism evidence="1 2">
    <name type="scientific">Neolewinella litorea</name>
    <dbReference type="NCBI Taxonomy" id="2562452"/>
    <lineage>
        <taxon>Bacteria</taxon>
        <taxon>Pseudomonadati</taxon>
        <taxon>Bacteroidota</taxon>
        <taxon>Saprospiria</taxon>
        <taxon>Saprospirales</taxon>
        <taxon>Lewinellaceae</taxon>
        <taxon>Neolewinella</taxon>
    </lineage>
</organism>
<reference evidence="1 2" key="1">
    <citation type="submission" date="2019-04" db="EMBL/GenBank/DDBJ databases">
        <title>Lewinella litorea sp. nov., isolated from a marine sand.</title>
        <authorList>
            <person name="Yoon J.-H."/>
        </authorList>
    </citation>
    <scope>NUCLEOTIDE SEQUENCE [LARGE SCALE GENOMIC DNA]</scope>
    <source>
        <strain evidence="1 2">HSMS-39</strain>
    </source>
</reference>
<dbReference type="OrthoDB" id="285993at2"/>
<dbReference type="SUPFAM" id="SSF158446">
    <property type="entry name" value="IVS-encoded protein-like"/>
    <property type="match status" value="1"/>
</dbReference>
<dbReference type="Gene3D" id="1.20.1440.60">
    <property type="entry name" value="23S rRNA-intervening sequence"/>
    <property type="match status" value="1"/>
</dbReference>
<dbReference type="Pfam" id="PF05635">
    <property type="entry name" value="23S_rRNA_IVP"/>
    <property type="match status" value="1"/>
</dbReference>
<name>A0A4S4NTB8_9BACT</name>
<keyword evidence="2" id="KW-1185">Reference proteome</keyword>
<evidence type="ECO:0000313" key="2">
    <source>
        <dbReference type="Proteomes" id="UP000308528"/>
    </source>
</evidence>
<comment type="caution">
    <text evidence="1">The sequence shown here is derived from an EMBL/GenBank/DDBJ whole genome shotgun (WGS) entry which is preliminary data.</text>
</comment>
<evidence type="ECO:0000313" key="1">
    <source>
        <dbReference type="EMBL" id="THH41731.1"/>
    </source>
</evidence>
<dbReference type="InterPro" id="IPR012657">
    <property type="entry name" value="23S_rRNA-intervening_sequence"/>
</dbReference>
<dbReference type="Proteomes" id="UP000308528">
    <property type="component" value="Unassembled WGS sequence"/>
</dbReference>
<dbReference type="NCBIfam" id="TIGR02436">
    <property type="entry name" value="four helix bundle protein"/>
    <property type="match status" value="1"/>
</dbReference>
<protein>
    <submittedName>
        <fullName evidence="1">Four helix bundle protein</fullName>
    </submittedName>
</protein>
<proteinExistence type="predicted"/>
<accession>A0A4S4NTB8</accession>
<gene>
    <name evidence="1" type="ORF">E4021_03815</name>
</gene>
<dbReference type="InterPro" id="IPR036583">
    <property type="entry name" value="23S_rRNA_IVS_sf"/>
</dbReference>
<dbReference type="EMBL" id="SRSF01000001">
    <property type="protein sequence ID" value="THH41731.1"/>
    <property type="molecule type" value="Genomic_DNA"/>
</dbReference>
<sequence>MDLGDNYLPEPEESFVLQDSDSPYGGNSTERINFIHTLRGRTKAAAVAIINFLETDRPSIAMREVSRQLIRSATSTAANYRAACLARSGREFFAKMSIVVEEADETVFWLEILYESNLGVNKDALIPLGREWREISKIMSKARSSYRKKKL</sequence>
<dbReference type="RefSeq" id="WP_136456574.1">
    <property type="nucleotide sequence ID" value="NZ_SRSF01000001.1"/>
</dbReference>